<evidence type="ECO:0000313" key="1">
    <source>
        <dbReference type="EMBL" id="NGY06338.1"/>
    </source>
</evidence>
<dbReference type="GO" id="GO:0047617">
    <property type="term" value="F:fatty acyl-CoA hydrolase activity"/>
    <property type="evidence" value="ECO:0007669"/>
    <property type="project" value="TreeGrafter"/>
</dbReference>
<dbReference type="PANTHER" id="PTHR31793:SF39">
    <property type="entry name" value="THIOESTERASE_THIOL ESTER DEHYDRASE-ISOMERASE"/>
    <property type="match status" value="1"/>
</dbReference>
<protein>
    <submittedName>
        <fullName evidence="1">Acyl-CoA thioesterase</fullName>
    </submittedName>
</protein>
<keyword evidence="2" id="KW-1185">Reference proteome</keyword>
<dbReference type="Pfam" id="PF13279">
    <property type="entry name" value="4HBT_2"/>
    <property type="match status" value="1"/>
</dbReference>
<dbReference type="SUPFAM" id="SSF54637">
    <property type="entry name" value="Thioesterase/thiol ester dehydrase-isomerase"/>
    <property type="match status" value="1"/>
</dbReference>
<dbReference type="EMBL" id="JAAMOW010000008">
    <property type="protein sequence ID" value="NGY06338.1"/>
    <property type="molecule type" value="Genomic_DNA"/>
</dbReference>
<dbReference type="PANTHER" id="PTHR31793">
    <property type="entry name" value="4-HYDROXYBENZOYL-COA THIOESTERASE FAMILY MEMBER"/>
    <property type="match status" value="1"/>
</dbReference>
<dbReference type="InterPro" id="IPR050563">
    <property type="entry name" value="4-hydroxybenzoyl-CoA_TE"/>
</dbReference>
<dbReference type="AlphaFoldDB" id="A0A6M2BV23"/>
<sequence length="147" mass="17051">MSERPTQDDFGYFHELATRWSDCDMLGHINNARYFTFDESARLDYFDALIRGDEGFWKRSGFILARIECDFISQVHHPAQLKFGFRVRRIGRSSMNTEGGMFVDGRLAAVTRGVLVWFDYERNCSAPVPDAARRFIRAREKVAPEES</sequence>
<evidence type="ECO:0000313" key="2">
    <source>
        <dbReference type="Proteomes" id="UP000472676"/>
    </source>
</evidence>
<dbReference type="Proteomes" id="UP000472676">
    <property type="component" value="Unassembled WGS sequence"/>
</dbReference>
<accession>A0A6M2BV23</accession>
<dbReference type="CDD" id="cd00586">
    <property type="entry name" value="4HBT"/>
    <property type="match status" value="1"/>
</dbReference>
<organism evidence="1 2">
    <name type="scientific">Solimonas terrae</name>
    <dbReference type="NCBI Taxonomy" id="1396819"/>
    <lineage>
        <taxon>Bacteria</taxon>
        <taxon>Pseudomonadati</taxon>
        <taxon>Pseudomonadota</taxon>
        <taxon>Gammaproteobacteria</taxon>
        <taxon>Nevskiales</taxon>
        <taxon>Nevskiaceae</taxon>
        <taxon>Solimonas</taxon>
    </lineage>
</organism>
<gene>
    <name evidence="1" type="ORF">G7Y85_16320</name>
</gene>
<proteinExistence type="predicted"/>
<dbReference type="RefSeq" id="WP_166259611.1">
    <property type="nucleotide sequence ID" value="NZ_JAAMOW010000008.1"/>
</dbReference>
<name>A0A6M2BV23_9GAMM</name>
<comment type="caution">
    <text evidence="1">The sequence shown here is derived from an EMBL/GenBank/DDBJ whole genome shotgun (WGS) entry which is preliminary data.</text>
</comment>
<dbReference type="InterPro" id="IPR029069">
    <property type="entry name" value="HotDog_dom_sf"/>
</dbReference>
<reference evidence="1 2" key="1">
    <citation type="journal article" date="2014" name="Int. J. Syst. Evol. Microbiol.">
        <title>Solimonas terrae sp. nov., isolated from soil.</title>
        <authorList>
            <person name="Kim S.J."/>
            <person name="Moon J.Y."/>
            <person name="Weon H.Y."/>
            <person name="Ahn J.H."/>
            <person name="Chen W.M."/>
            <person name="Kwon S.W."/>
        </authorList>
    </citation>
    <scope>NUCLEOTIDE SEQUENCE [LARGE SCALE GENOMIC DNA]</scope>
    <source>
        <strain evidence="1 2">KIS83-12</strain>
    </source>
</reference>
<dbReference type="Gene3D" id="3.10.129.10">
    <property type="entry name" value="Hotdog Thioesterase"/>
    <property type="match status" value="1"/>
</dbReference>